<feature type="region of interest" description="Disordered" evidence="1">
    <location>
        <begin position="222"/>
        <end position="241"/>
    </location>
</feature>
<proteinExistence type="predicted"/>
<evidence type="ECO:0000256" key="1">
    <source>
        <dbReference type="SAM" id="MobiDB-lite"/>
    </source>
</evidence>
<dbReference type="OrthoDB" id="3784217at2759"/>
<feature type="region of interest" description="Disordered" evidence="1">
    <location>
        <begin position="1"/>
        <end position="52"/>
    </location>
</feature>
<dbReference type="EMBL" id="CP089274">
    <property type="protein sequence ID" value="USP73932.1"/>
    <property type="molecule type" value="Genomic_DNA"/>
</dbReference>
<dbReference type="VEuPathDB" id="FungiDB:yc1106_01206"/>
<name>A0A9Q8Z0Q2_CURCL</name>
<accession>A0A9Q8Z0Q2</accession>
<keyword evidence="3" id="KW-1185">Reference proteome</keyword>
<reference evidence="2" key="1">
    <citation type="submission" date="2021-12" db="EMBL/GenBank/DDBJ databases">
        <title>Curvularia clavata genome.</title>
        <authorList>
            <person name="Cao Y."/>
        </authorList>
    </citation>
    <scope>NUCLEOTIDE SEQUENCE</scope>
    <source>
        <strain evidence="2">Yc1106</strain>
    </source>
</reference>
<organism evidence="2 3">
    <name type="scientific">Curvularia clavata</name>
    <dbReference type="NCBI Taxonomy" id="95742"/>
    <lineage>
        <taxon>Eukaryota</taxon>
        <taxon>Fungi</taxon>
        <taxon>Dikarya</taxon>
        <taxon>Ascomycota</taxon>
        <taxon>Pezizomycotina</taxon>
        <taxon>Dothideomycetes</taxon>
        <taxon>Pleosporomycetidae</taxon>
        <taxon>Pleosporales</taxon>
        <taxon>Pleosporineae</taxon>
        <taxon>Pleosporaceae</taxon>
        <taxon>Curvularia</taxon>
    </lineage>
</organism>
<dbReference type="Proteomes" id="UP001056012">
    <property type="component" value="Chromosome 1"/>
</dbReference>
<gene>
    <name evidence="2" type="ORF">yc1106_01206</name>
</gene>
<evidence type="ECO:0000313" key="2">
    <source>
        <dbReference type="EMBL" id="USP73932.1"/>
    </source>
</evidence>
<protein>
    <submittedName>
        <fullName evidence="2">Uncharacterized protein</fullName>
    </submittedName>
</protein>
<dbReference type="AlphaFoldDB" id="A0A9Q8Z0Q2"/>
<evidence type="ECO:0000313" key="3">
    <source>
        <dbReference type="Proteomes" id="UP001056012"/>
    </source>
</evidence>
<feature type="compositionally biased region" description="Basic residues" evidence="1">
    <location>
        <begin position="223"/>
        <end position="241"/>
    </location>
</feature>
<feature type="compositionally biased region" description="Polar residues" evidence="1">
    <location>
        <begin position="33"/>
        <end position="51"/>
    </location>
</feature>
<sequence length="241" mass="26808">MSYPTTPLSPSRTIPCTPSPTTPISPSHITLSATSHNAPSASSQTVPSTPSSIPPRIQAVLASLSIIKHSLSARLLIHSLTIHNGRFCLACFRRHRNPGSCGPTCALLRPGGRNNSYRPAEASVRAAALRRDYAAYSRIVRDMHAYRGRRVAEVVLKGWEEAVKVLTRESETLTENSDRLGWEEIEARKKWEHFGGWEFEGAWGKGDKEEEETVSPEVLVKGRMGKKERRKRKIRARSTSL</sequence>